<dbReference type="InterPro" id="IPR046833">
    <property type="entry name" value="ABC_N"/>
</dbReference>
<protein>
    <recommendedName>
        <fullName evidence="6">ABC transporter ATPase</fullName>
    </recommendedName>
</protein>
<reference evidence="4 5" key="1">
    <citation type="submission" date="2011-08" db="EMBL/GenBank/DDBJ databases">
        <title>The Genome Sequence of Johnsonella ignava ATCC 51276.</title>
        <authorList>
            <consortium name="The Broad Institute Genome Sequencing Platform"/>
            <person name="Earl A."/>
            <person name="Ward D."/>
            <person name="Feldgarden M."/>
            <person name="Gevers D."/>
            <person name="Izard J."/>
            <person name="Blanton J.M."/>
            <person name="Baranova O.V."/>
            <person name="Dewhirst F.E."/>
            <person name="Young S.K."/>
            <person name="Zeng Q."/>
            <person name="Gargeya S."/>
            <person name="Fitzgerald M."/>
            <person name="Haas B."/>
            <person name="Abouelleil A."/>
            <person name="Alvarado L."/>
            <person name="Arachchi H.M."/>
            <person name="Berlin A."/>
            <person name="Brown A."/>
            <person name="Chapman S.B."/>
            <person name="Chen Z."/>
            <person name="Dunbar C."/>
            <person name="Freedman E."/>
            <person name="Gearin G."/>
            <person name="Gellesch M."/>
            <person name="Goldberg J."/>
            <person name="Griggs A."/>
            <person name="Gujja S."/>
            <person name="Heiman D."/>
            <person name="Howarth C."/>
            <person name="Larson L."/>
            <person name="Lui A."/>
            <person name="MacDonald P.J.P."/>
            <person name="Montmayeur A."/>
            <person name="Murphy C."/>
            <person name="Neiman D."/>
            <person name="Pearson M."/>
            <person name="Priest M."/>
            <person name="Roberts A."/>
            <person name="Saif S."/>
            <person name="Shea T."/>
            <person name="Shenoy N."/>
            <person name="Sisk P."/>
            <person name="Stolte C."/>
            <person name="Sykes S."/>
            <person name="Wortman J."/>
            <person name="Nusbaum C."/>
            <person name="Birren B."/>
        </authorList>
    </citation>
    <scope>NUCLEOTIDE SEQUENCE [LARGE SCALE GENOMIC DNA]</scope>
    <source>
        <strain evidence="4 5">ATCC 51276</strain>
    </source>
</reference>
<accession>G5GFK0</accession>
<dbReference type="InterPro" id="IPR019195">
    <property type="entry name" value="ABC_ATPase_put"/>
</dbReference>
<feature type="domain" description="ATPase of the ABC class C-terminal" evidence="1">
    <location>
        <begin position="157"/>
        <end position="436"/>
    </location>
</feature>
<evidence type="ECO:0000313" key="4">
    <source>
        <dbReference type="EMBL" id="EHI56477.1"/>
    </source>
</evidence>
<dbReference type="AlphaFoldDB" id="G5GFK0"/>
<organism evidence="4 5">
    <name type="scientific">Johnsonella ignava ATCC 51276</name>
    <dbReference type="NCBI Taxonomy" id="679200"/>
    <lineage>
        <taxon>Bacteria</taxon>
        <taxon>Bacillati</taxon>
        <taxon>Bacillota</taxon>
        <taxon>Clostridia</taxon>
        <taxon>Lachnospirales</taxon>
        <taxon>Lachnospiraceae</taxon>
        <taxon>Johnsonella</taxon>
    </lineage>
</organism>
<dbReference type="PATRIC" id="fig|679200.3.peg.363"/>
<evidence type="ECO:0000259" key="1">
    <source>
        <dbReference type="Pfam" id="PF09818"/>
    </source>
</evidence>
<evidence type="ECO:0000313" key="5">
    <source>
        <dbReference type="Proteomes" id="UP000003011"/>
    </source>
</evidence>
<dbReference type="eggNOG" id="COG3044">
    <property type="taxonomic scope" value="Bacteria"/>
</dbReference>
<gene>
    <name evidence="4" type="ORF">HMPREF9333_00339</name>
</gene>
<comment type="caution">
    <text evidence="4">The sequence shown here is derived from an EMBL/GenBank/DDBJ whole genome shotgun (WGS) entry which is preliminary data.</text>
</comment>
<keyword evidence="5" id="KW-1185">Reference proteome</keyword>
<proteinExistence type="predicted"/>
<dbReference type="PANTHER" id="PTHR38149">
    <property type="entry name" value="ATPASE"/>
    <property type="match status" value="1"/>
</dbReference>
<dbReference type="Proteomes" id="UP000003011">
    <property type="component" value="Unassembled WGS sequence"/>
</dbReference>
<dbReference type="Pfam" id="PF09818">
    <property type="entry name" value="ABC_ATPase"/>
    <property type="match status" value="1"/>
</dbReference>
<evidence type="ECO:0000259" key="2">
    <source>
        <dbReference type="Pfam" id="PF20446"/>
    </source>
</evidence>
<evidence type="ECO:0000259" key="3">
    <source>
        <dbReference type="Pfam" id="PF21117"/>
    </source>
</evidence>
<name>G5GFK0_9FIRM</name>
<dbReference type="InterPro" id="IPR046834">
    <property type="entry name" value="ABC_ATPase_C"/>
</dbReference>
<sequence>MDRQSYAAYKSLKGEYLFNNFKLVIDHIQPDPYAPPSRMHIIISRKSAGFPDEILDNKLKLISASDFLTRIFKSAVSRFVPHTDSTGAGGGIYISDCGQEIIERSSVIIYPEYIDVRFEVQLPAAGRRIMGHAAAKILAELLPKAVNASLIYKNIDSAALKKQAELTADQEFIRTELKKKKLIAFVADSAILPRESGISRKPMKEATAFKSPPEFITSFKLPSGKNITGMGIPEGITLIVGGGYHGKSTLLKALEKGVYNHRAGDGREFVITVPDCSKIRAEDGRSIRNVNISPFINNLPGKNNTSNFSTENASGSTSQAANVMEAIESGATLLLIDEDTSATNFMIRDKRMQQLVADNKEPITPFIDKARVLYDELNISSVIIAGGSGDYFDIADRVIMMDEYIPFDVTDKAREIADMYKDLTKKFDHKSFGRLSKRLPLKAGFSKSGRMDTFKAKGAYTILYGDEAIDLSYLEQLTGSGQTDCIAAILGYIKDKLIAGENREVKVIAGENMENKLIAGKNSDTYKSKEKSIKLPLPDLVDMAYKTIDREGIAILFPYTNRTGNLVLPRKQEVCAALNRYRGLSVECVEV</sequence>
<evidence type="ECO:0008006" key="6">
    <source>
        <dbReference type="Google" id="ProtNLM"/>
    </source>
</evidence>
<dbReference type="Pfam" id="PF20446">
    <property type="entry name" value="ABC_N"/>
    <property type="match status" value="1"/>
</dbReference>
<dbReference type="PANTHER" id="PTHR38149:SF1">
    <property type="entry name" value="ATPASE"/>
    <property type="match status" value="1"/>
</dbReference>
<feature type="domain" description="ATPase of the ABC class N-terminal" evidence="2">
    <location>
        <begin position="2"/>
        <end position="152"/>
    </location>
</feature>
<dbReference type="EMBL" id="ACZL01000007">
    <property type="protein sequence ID" value="EHI56477.1"/>
    <property type="molecule type" value="Genomic_DNA"/>
</dbReference>
<dbReference type="Pfam" id="PF21117">
    <property type="entry name" value="MRB1590_C"/>
    <property type="match status" value="1"/>
</dbReference>
<dbReference type="InterPro" id="IPR049069">
    <property type="entry name" value="MRB1590-like_C"/>
</dbReference>
<dbReference type="SUPFAM" id="SSF52540">
    <property type="entry name" value="P-loop containing nucleoside triphosphate hydrolases"/>
    <property type="match status" value="1"/>
</dbReference>
<feature type="domain" description="MRB1590-like C-terminal" evidence="3">
    <location>
        <begin position="454"/>
        <end position="586"/>
    </location>
</feature>
<dbReference type="InterPro" id="IPR027417">
    <property type="entry name" value="P-loop_NTPase"/>
</dbReference>
<dbReference type="HOGENOM" id="CLU_021720_2_0_9"/>